<gene>
    <name evidence="3" type="ORF">KSP40_PGU016584</name>
</gene>
<keyword evidence="2" id="KW-0677">Repeat</keyword>
<name>A0ABR2ML86_9ASPA</name>
<sequence>MNKREKNEIVLFQRQPLGFQITMPRLSNAGFRNTSSQISASATTNGKHIVCASEDSHVYIWKHNADSQSSRRSKSSISITQSYEHFPCPGVTAAIPWPSARNSMPGAENQNRRGCLESPGHPILDSNHNLFSDRASVTWPEEKLLVSSAQNTPRRGTDVKNGGIHLPGGDSAWGMVIVAAGRGGQIKTFQNFGFPLKNVADLFNEGKGFRGLMGSKLIPHEEEERCFIP</sequence>
<dbReference type="PANTHER" id="PTHR14221:SF67">
    <property type="entry name" value="WD REPEAT-CONTAINING PROTEIN 44-LIKE"/>
    <property type="match status" value="1"/>
</dbReference>
<dbReference type="EMBL" id="JBBWWR010000007">
    <property type="protein sequence ID" value="KAK8964324.1"/>
    <property type="molecule type" value="Genomic_DNA"/>
</dbReference>
<reference evidence="3 4" key="1">
    <citation type="journal article" date="2022" name="Nat. Plants">
        <title>Genomes of leafy and leafless Platanthera orchids illuminate the evolution of mycoheterotrophy.</title>
        <authorList>
            <person name="Li M.H."/>
            <person name="Liu K.W."/>
            <person name="Li Z."/>
            <person name="Lu H.C."/>
            <person name="Ye Q.L."/>
            <person name="Zhang D."/>
            <person name="Wang J.Y."/>
            <person name="Li Y.F."/>
            <person name="Zhong Z.M."/>
            <person name="Liu X."/>
            <person name="Yu X."/>
            <person name="Liu D.K."/>
            <person name="Tu X.D."/>
            <person name="Liu B."/>
            <person name="Hao Y."/>
            <person name="Liao X.Y."/>
            <person name="Jiang Y.T."/>
            <person name="Sun W.H."/>
            <person name="Chen J."/>
            <person name="Chen Y.Q."/>
            <person name="Ai Y."/>
            <person name="Zhai J.W."/>
            <person name="Wu S.S."/>
            <person name="Zhou Z."/>
            <person name="Hsiao Y.Y."/>
            <person name="Wu W.L."/>
            <person name="Chen Y.Y."/>
            <person name="Lin Y.F."/>
            <person name="Hsu J.L."/>
            <person name="Li C.Y."/>
            <person name="Wang Z.W."/>
            <person name="Zhao X."/>
            <person name="Zhong W.Y."/>
            <person name="Ma X.K."/>
            <person name="Ma L."/>
            <person name="Huang J."/>
            <person name="Chen G.Z."/>
            <person name="Huang M.Z."/>
            <person name="Huang L."/>
            <person name="Peng D.H."/>
            <person name="Luo Y.B."/>
            <person name="Zou S.Q."/>
            <person name="Chen S.P."/>
            <person name="Lan S."/>
            <person name="Tsai W.C."/>
            <person name="Van de Peer Y."/>
            <person name="Liu Z.J."/>
        </authorList>
    </citation>
    <scope>NUCLEOTIDE SEQUENCE [LARGE SCALE GENOMIC DNA]</scope>
    <source>
        <strain evidence="3">Lor288</strain>
    </source>
</reference>
<evidence type="ECO:0000313" key="4">
    <source>
        <dbReference type="Proteomes" id="UP001412067"/>
    </source>
</evidence>
<organism evidence="3 4">
    <name type="scientific">Platanthera guangdongensis</name>
    <dbReference type="NCBI Taxonomy" id="2320717"/>
    <lineage>
        <taxon>Eukaryota</taxon>
        <taxon>Viridiplantae</taxon>
        <taxon>Streptophyta</taxon>
        <taxon>Embryophyta</taxon>
        <taxon>Tracheophyta</taxon>
        <taxon>Spermatophyta</taxon>
        <taxon>Magnoliopsida</taxon>
        <taxon>Liliopsida</taxon>
        <taxon>Asparagales</taxon>
        <taxon>Orchidaceae</taxon>
        <taxon>Orchidoideae</taxon>
        <taxon>Orchideae</taxon>
        <taxon>Orchidinae</taxon>
        <taxon>Platanthera</taxon>
    </lineage>
</organism>
<keyword evidence="4" id="KW-1185">Reference proteome</keyword>
<proteinExistence type="predicted"/>
<keyword evidence="1" id="KW-0853">WD repeat</keyword>
<dbReference type="Proteomes" id="UP001412067">
    <property type="component" value="Unassembled WGS sequence"/>
</dbReference>
<dbReference type="InterPro" id="IPR040324">
    <property type="entry name" value="WDR44/Dgr2"/>
</dbReference>
<comment type="caution">
    <text evidence="3">The sequence shown here is derived from an EMBL/GenBank/DDBJ whole genome shotgun (WGS) entry which is preliminary data.</text>
</comment>
<dbReference type="PANTHER" id="PTHR14221">
    <property type="entry name" value="WD REPEAT DOMAIN 44"/>
    <property type="match status" value="1"/>
</dbReference>
<evidence type="ECO:0000256" key="1">
    <source>
        <dbReference type="ARBA" id="ARBA00022574"/>
    </source>
</evidence>
<protein>
    <submittedName>
        <fullName evidence="3">Uncharacterized protein</fullName>
    </submittedName>
</protein>
<accession>A0ABR2ML86</accession>
<evidence type="ECO:0000313" key="3">
    <source>
        <dbReference type="EMBL" id="KAK8964324.1"/>
    </source>
</evidence>
<evidence type="ECO:0000256" key="2">
    <source>
        <dbReference type="ARBA" id="ARBA00022737"/>
    </source>
</evidence>